<name>A0ABQ7GWJ0_DUNSA</name>
<comment type="caution">
    <text evidence="2">The sequence shown here is derived from an EMBL/GenBank/DDBJ whole genome shotgun (WGS) entry which is preliminary data.</text>
</comment>
<dbReference type="Proteomes" id="UP000815325">
    <property type="component" value="Unassembled WGS sequence"/>
</dbReference>
<evidence type="ECO:0000313" key="2">
    <source>
        <dbReference type="EMBL" id="KAF5838981.1"/>
    </source>
</evidence>
<organism evidence="2 3">
    <name type="scientific">Dunaliella salina</name>
    <name type="common">Green alga</name>
    <name type="synonym">Protococcus salinus</name>
    <dbReference type="NCBI Taxonomy" id="3046"/>
    <lineage>
        <taxon>Eukaryota</taxon>
        <taxon>Viridiplantae</taxon>
        <taxon>Chlorophyta</taxon>
        <taxon>core chlorophytes</taxon>
        <taxon>Chlorophyceae</taxon>
        <taxon>CS clade</taxon>
        <taxon>Chlamydomonadales</taxon>
        <taxon>Dunaliellaceae</taxon>
        <taxon>Dunaliella</taxon>
    </lineage>
</organism>
<gene>
    <name evidence="2" type="ORF">DUNSADRAFT_1848</name>
</gene>
<dbReference type="EMBL" id="MU069559">
    <property type="protein sequence ID" value="KAF5838981.1"/>
    <property type="molecule type" value="Genomic_DNA"/>
</dbReference>
<reference evidence="2" key="1">
    <citation type="submission" date="2017-08" db="EMBL/GenBank/DDBJ databases">
        <authorList>
            <person name="Polle J.E."/>
            <person name="Barry K."/>
            <person name="Cushman J."/>
            <person name="Schmutz J."/>
            <person name="Tran D."/>
            <person name="Hathwaick L.T."/>
            <person name="Yim W.C."/>
            <person name="Jenkins J."/>
            <person name="Mckie-Krisberg Z.M."/>
            <person name="Prochnik S."/>
            <person name="Lindquist E."/>
            <person name="Dockter R.B."/>
            <person name="Adam C."/>
            <person name="Molina H."/>
            <person name="Bunkerborg J."/>
            <person name="Jin E."/>
            <person name="Buchheim M."/>
            <person name="Magnuson J."/>
        </authorList>
    </citation>
    <scope>NUCLEOTIDE SEQUENCE</scope>
    <source>
        <strain evidence="2">CCAP 19/18</strain>
    </source>
</reference>
<sequence>MTSEIPLFYRRGYTARKRSHPGPALGPERSYEFQDEGGGGEADQGDLGDDALIRQASTCTEPGASQRRKKERLDKNWKDAAVWMKQDMLCMGPQEAKWQAERVESMQRAMQARINESWRHHTLKSQESNLVHPKVERTSEATFVGVGCMFSISVPTWKCYSLVEDLPDVHKVNLFTAEPMHCGCFGSTPIRPRL</sequence>
<evidence type="ECO:0000313" key="3">
    <source>
        <dbReference type="Proteomes" id="UP000815325"/>
    </source>
</evidence>
<keyword evidence="3" id="KW-1185">Reference proteome</keyword>
<evidence type="ECO:0000256" key="1">
    <source>
        <dbReference type="SAM" id="MobiDB-lite"/>
    </source>
</evidence>
<accession>A0ABQ7GWJ0</accession>
<proteinExistence type="predicted"/>
<feature type="region of interest" description="Disordered" evidence="1">
    <location>
        <begin position="12"/>
        <end position="73"/>
    </location>
</feature>
<evidence type="ECO:0008006" key="4">
    <source>
        <dbReference type="Google" id="ProtNLM"/>
    </source>
</evidence>
<protein>
    <recommendedName>
        <fullName evidence="4">Encoded protein</fullName>
    </recommendedName>
</protein>